<dbReference type="OrthoDB" id="623670at2759"/>
<dbReference type="InParanoid" id="A0A286UD18"/>
<dbReference type="Proteomes" id="UP000217199">
    <property type="component" value="Unassembled WGS sequence"/>
</dbReference>
<dbReference type="EMBL" id="NBII01000007">
    <property type="protein sequence ID" value="PAV17395.1"/>
    <property type="molecule type" value="Genomic_DNA"/>
</dbReference>
<sequence>MRRRVDITIPTLETRSFPSLPLIGRSSPFVQIGTPPFSYTSSLPPSFALINTHNIFIIAKLTASTQDLFEQGCHPLEANESLSTAIPSKCVSSSSATTSDSLDEPAYVVSTDDEDKNDNGGEDEKLLPILRLLETLQSGQREFLSGNHPQRLSRCYAQGNPGTCGVTHFDSDLVAAINIARFTDSSLCGSQVKITNTNNGATVTVTISEACITCLNKNSLDLSPGAFLHLSPILDTGIIPISWFFV</sequence>
<proteinExistence type="predicted"/>
<dbReference type="InterPro" id="IPR036908">
    <property type="entry name" value="RlpA-like_sf"/>
</dbReference>
<keyword evidence="1" id="KW-0732">Signal</keyword>
<evidence type="ECO:0000313" key="3">
    <source>
        <dbReference type="EMBL" id="PAV17395.1"/>
    </source>
</evidence>
<evidence type="ECO:0000256" key="1">
    <source>
        <dbReference type="ARBA" id="ARBA00022729"/>
    </source>
</evidence>
<dbReference type="PANTHER" id="PTHR31836">
    <property type="match status" value="1"/>
</dbReference>
<feature type="region of interest" description="Disordered" evidence="2">
    <location>
        <begin position="91"/>
        <end position="123"/>
    </location>
</feature>
<dbReference type="SUPFAM" id="SSF50685">
    <property type="entry name" value="Barwin-like endoglucanases"/>
    <property type="match status" value="1"/>
</dbReference>
<dbReference type="STRING" id="2282107.A0A286UD18"/>
<protein>
    <submittedName>
        <fullName evidence="3">Barwin-like endoglucanase</fullName>
    </submittedName>
</protein>
<dbReference type="InterPro" id="IPR051477">
    <property type="entry name" value="Expansin_CellWall"/>
</dbReference>
<reference evidence="3 4" key="1">
    <citation type="journal article" date="2017" name="Mol. Ecol.">
        <title>Comparative and population genomic landscape of Phellinus noxius: A hypervariable fungus causing root rot in trees.</title>
        <authorList>
            <person name="Chung C.L."/>
            <person name="Lee T.J."/>
            <person name="Akiba M."/>
            <person name="Lee H.H."/>
            <person name="Kuo T.H."/>
            <person name="Liu D."/>
            <person name="Ke H.M."/>
            <person name="Yokoi T."/>
            <person name="Roa M.B."/>
            <person name="Lu M.J."/>
            <person name="Chang Y.Y."/>
            <person name="Ann P.J."/>
            <person name="Tsai J.N."/>
            <person name="Chen C.Y."/>
            <person name="Tzean S.S."/>
            <person name="Ota Y."/>
            <person name="Hattori T."/>
            <person name="Sahashi N."/>
            <person name="Liou R.F."/>
            <person name="Kikuchi T."/>
            <person name="Tsai I.J."/>
        </authorList>
    </citation>
    <scope>NUCLEOTIDE SEQUENCE [LARGE SCALE GENOMIC DNA]</scope>
    <source>
        <strain evidence="3 4">FFPRI411160</strain>
    </source>
</reference>
<name>A0A286UD18_9AGAM</name>
<dbReference type="PANTHER" id="PTHR31836:SF28">
    <property type="entry name" value="SRCR DOMAIN-CONTAINING PROTEIN-RELATED"/>
    <property type="match status" value="1"/>
</dbReference>
<comment type="caution">
    <text evidence="3">The sequence shown here is derived from an EMBL/GenBank/DDBJ whole genome shotgun (WGS) entry which is preliminary data.</text>
</comment>
<dbReference type="CDD" id="cd22191">
    <property type="entry name" value="DPBB_RlpA_EXP_N-like"/>
    <property type="match status" value="1"/>
</dbReference>
<dbReference type="Gene3D" id="2.40.40.10">
    <property type="entry name" value="RlpA-like domain"/>
    <property type="match status" value="1"/>
</dbReference>
<dbReference type="AlphaFoldDB" id="A0A286UD18"/>
<evidence type="ECO:0000256" key="2">
    <source>
        <dbReference type="SAM" id="MobiDB-lite"/>
    </source>
</evidence>
<accession>A0A286UD18</accession>
<organism evidence="3 4">
    <name type="scientific">Pyrrhoderma noxium</name>
    <dbReference type="NCBI Taxonomy" id="2282107"/>
    <lineage>
        <taxon>Eukaryota</taxon>
        <taxon>Fungi</taxon>
        <taxon>Dikarya</taxon>
        <taxon>Basidiomycota</taxon>
        <taxon>Agaricomycotina</taxon>
        <taxon>Agaricomycetes</taxon>
        <taxon>Hymenochaetales</taxon>
        <taxon>Hymenochaetaceae</taxon>
        <taxon>Pyrrhoderma</taxon>
    </lineage>
</organism>
<evidence type="ECO:0000313" key="4">
    <source>
        <dbReference type="Proteomes" id="UP000217199"/>
    </source>
</evidence>
<keyword evidence="4" id="KW-1185">Reference proteome</keyword>
<gene>
    <name evidence="3" type="ORF">PNOK_0745900</name>
</gene>